<protein>
    <submittedName>
        <fullName evidence="2">Uncharacterized protein</fullName>
    </submittedName>
</protein>
<dbReference type="AlphaFoldDB" id="A0A6F8YSM2"/>
<proteinExistence type="predicted"/>
<feature type="region of interest" description="Disordered" evidence="1">
    <location>
        <begin position="1"/>
        <end position="25"/>
    </location>
</feature>
<evidence type="ECO:0000313" key="3">
    <source>
        <dbReference type="Proteomes" id="UP000503011"/>
    </source>
</evidence>
<sequence length="122" mass="11964">MTLDSSGASTGQAKRRCACSTPASTIPIPYSGSWGAKTRSMSVAASSVVPSAAMIGPAATATSAASGSSRVRVQVSSADVVAETAARSPAATLPASRGTTRLASAPPATISKMMLGTVFATT</sequence>
<dbReference type="Proteomes" id="UP000503011">
    <property type="component" value="Chromosome"/>
</dbReference>
<evidence type="ECO:0000313" key="2">
    <source>
        <dbReference type="EMBL" id="BCB89175.1"/>
    </source>
</evidence>
<gene>
    <name evidence="2" type="ORF">Psuf_064880</name>
</gene>
<keyword evidence="3" id="KW-1185">Reference proteome</keyword>
<reference evidence="2 3" key="2">
    <citation type="submission" date="2020-03" db="EMBL/GenBank/DDBJ databases">
        <authorList>
            <person name="Ichikawa N."/>
            <person name="Kimura A."/>
            <person name="Kitahashi Y."/>
            <person name="Uohara A."/>
        </authorList>
    </citation>
    <scope>NUCLEOTIDE SEQUENCE [LARGE SCALE GENOMIC DNA]</scope>
    <source>
        <strain evidence="2 3">NBRC 105367</strain>
    </source>
</reference>
<evidence type="ECO:0000256" key="1">
    <source>
        <dbReference type="SAM" id="MobiDB-lite"/>
    </source>
</evidence>
<dbReference type="EMBL" id="AP022871">
    <property type="protein sequence ID" value="BCB89175.1"/>
    <property type="molecule type" value="Genomic_DNA"/>
</dbReference>
<feature type="compositionally biased region" description="Polar residues" evidence="1">
    <location>
        <begin position="1"/>
        <end position="12"/>
    </location>
</feature>
<name>A0A6F8YSM2_9ACTN</name>
<reference evidence="2 3" key="1">
    <citation type="submission" date="2020-03" db="EMBL/GenBank/DDBJ databases">
        <title>Whole genome shotgun sequence of Phytohabitans suffuscus NBRC 105367.</title>
        <authorList>
            <person name="Komaki H."/>
            <person name="Tamura T."/>
        </authorList>
    </citation>
    <scope>NUCLEOTIDE SEQUENCE [LARGE SCALE GENOMIC DNA]</scope>
    <source>
        <strain evidence="2 3">NBRC 105367</strain>
    </source>
</reference>
<organism evidence="2 3">
    <name type="scientific">Phytohabitans suffuscus</name>
    <dbReference type="NCBI Taxonomy" id="624315"/>
    <lineage>
        <taxon>Bacteria</taxon>
        <taxon>Bacillati</taxon>
        <taxon>Actinomycetota</taxon>
        <taxon>Actinomycetes</taxon>
        <taxon>Micromonosporales</taxon>
        <taxon>Micromonosporaceae</taxon>
    </lineage>
</organism>
<accession>A0A6F8YSM2</accession>
<dbReference type="KEGG" id="psuu:Psuf_064880"/>